<dbReference type="AlphaFoldDB" id="A0AAV9CWV5"/>
<name>A0AAV9CWV5_ACOCL</name>
<dbReference type="PANTHER" id="PTHR37900:SF5">
    <property type="entry name" value="OS02G0159250 PROTEIN"/>
    <property type="match status" value="1"/>
</dbReference>
<feature type="chain" id="PRO_5043395629" evidence="1">
    <location>
        <begin position="18"/>
        <end position="68"/>
    </location>
</feature>
<reference evidence="2" key="2">
    <citation type="submission" date="2023-06" db="EMBL/GenBank/DDBJ databases">
        <authorList>
            <person name="Ma L."/>
            <person name="Liu K.-W."/>
            <person name="Li Z."/>
            <person name="Hsiao Y.-Y."/>
            <person name="Qi Y."/>
            <person name="Fu T."/>
            <person name="Tang G."/>
            <person name="Zhang D."/>
            <person name="Sun W.-H."/>
            <person name="Liu D.-K."/>
            <person name="Li Y."/>
            <person name="Chen G.-Z."/>
            <person name="Liu X.-D."/>
            <person name="Liao X.-Y."/>
            <person name="Jiang Y.-T."/>
            <person name="Yu X."/>
            <person name="Hao Y."/>
            <person name="Huang J."/>
            <person name="Zhao X.-W."/>
            <person name="Ke S."/>
            <person name="Chen Y.-Y."/>
            <person name="Wu W.-L."/>
            <person name="Hsu J.-L."/>
            <person name="Lin Y.-F."/>
            <person name="Huang M.-D."/>
            <person name="Li C.-Y."/>
            <person name="Huang L."/>
            <person name="Wang Z.-W."/>
            <person name="Zhao X."/>
            <person name="Zhong W.-Y."/>
            <person name="Peng D.-H."/>
            <person name="Ahmad S."/>
            <person name="Lan S."/>
            <person name="Zhang J.-S."/>
            <person name="Tsai W.-C."/>
            <person name="Van De Peer Y."/>
            <person name="Liu Z.-J."/>
        </authorList>
    </citation>
    <scope>NUCLEOTIDE SEQUENCE</scope>
    <source>
        <strain evidence="2">CP</strain>
        <tissue evidence="2">Leaves</tissue>
    </source>
</reference>
<reference evidence="2" key="1">
    <citation type="journal article" date="2023" name="Nat. Commun.">
        <title>Diploid and tetraploid genomes of Acorus and the evolution of monocots.</title>
        <authorList>
            <person name="Ma L."/>
            <person name="Liu K.W."/>
            <person name="Li Z."/>
            <person name="Hsiao Y.Y."/>
            <person name="Qi Y."/>
            <person name="Fu T."/>
            <person name="Tang G.D."/>
            <person name="Zhang D."/>
            <person name="Sun W.H."/>
            <person name="Liu D.K."/>
            <person name="Li Y."/>
            <person name="Chen G.Z."/>
            <person name="Liu X.D."/>
            <person name="Liao X.Y."/>
            <person name="Jiang Y.T."/>
            <person name="Yu X."/>
            <person name="Hao Y."/>
            <person name="Huang J."/>
            <person name="Zhao X.W."/>
            <person name="Ke S."/>
            <person name="Chen Y.Y."/>
            <person name="Wu W.L."/>
            <person name="Hsu J.L."/>
            <person name="Lin Y.F."/>
            <person name="Huang M.D."/>
            <person name="Li C.Y."/>
            <person name="Huang L."/>
            <person name="Wang Z.W."/>
            <person name="Zhao X."/>
            <person name="Zhong W.Y."/>
            <person name="Peng D.H."/>
            <person name="Ahmad S."/>
            <person name="Lan S."/>
            <person name="Zhang J.S."/>
            <person name="Tsai W.C."/>
            <person name="Van de Peer Y."/>
            <person name="Liu Z.J."/>
        </authorList>
    </citation>
    <scope>NUCLEOTIDE SEQUENCE</scope>
    <source>
        <strain evidence="2">CP</strain>
    </source>
</reference>
<gene>
    <name evidence="2" type="ORF">QJS10_CPB17g02378</name>
</gene>
<evidence type="ECO:0000313" key="2">
    <source>
        <dbReference type="EMBL" id="KAK1293072.1"/>
    </source>
</evidence>
<dbReference type="Proteomes" id="UP001180020">
    <property type="component" value="Unassembled WGS sequence"/>
</dbReference>
<organism evidence="2 3">
    <name type="scientific">Acorus calamus</name>
    <name type="common">Sweet flag</name>
    <dbReference type="NCBI Taxonomy" id="4465"/>
    <lineage>
        <taxon>Eukaryota</taxon>
        <taxon>Viridiplantae</taxon>
        <taxon>Streptophyta</taxon>
        <taxon>Embryophyta</taxon>
        <taxon>Tracheophyta</taxon>
        <taxon>Spermatophyta</taxon>
        <taxon>Magnoliopsida</taxon>
        <taxon>Liliopsida</taxon>
        <taxon>Acoraceae</taxon>
        <taxon>Acorus</taxon>
    </lineage>
</organism>
<evidence type="ECO:0000313" key="3">
    <source>
        <dbReference type="Proteomes" id="UP001180020"/>
    </source>
</evidence>
<evidence type="ECO:0000256" key="1">
    <source>
        <dbReference type="SAM" id="SignalP"/>
    </source>
</evidence>
<protein>
    <submittedName>
        <fullName evidence="2">Uncharacterized protein</fullName>
    </submittedName>
</protein>
<accession>A0AAV9CWV5</accession>
<dbReference type="EMBL" id="JAUJYO010000017">
    <property type="protein sequence ID" value="KAK1293072.1"/>
    <property type="molecule type" value="Genomic_DNA"/>
</dbReference>
<comment type="caution">
    <text evidence="2">The sequence shown here is derived from an EMBL/GenBank/DDBJ whole genome shotgun (WGS) entry which is preliminary data.</text>
</comment>
<dbReference type="PANTHER" id="PTHR37900">
    <property type="match status" value="1"/>
</dbReference>
<keyword evidence="1" id="KW-0732">Signal</keyword>
<feature type="signal peptide" evidence="1">
    <location>
        <begin position="1"/>
        <end position="17"/>
    </location>
</feature>
<proteinExistence type="predicted"/>
<sequence>MTMIALVFKSLVRLVTALVRRPAASVSTILYYSNLLPRDVNLQRLVAEDLLDADNYLFHFIITFMRCI</sequence>
<keyword evidence="3" id="KW-1185">Reference proteome</keyword>